<comment type="caution">
    <text evidence="1">The sequence shown here is derived from an EMBL/GenBank/DDBJ whole genome shotgun (WGS) entry which is preliminary data.</text>
</comment>
<reference evidence="1 2" key="1">
    <citation type="journal article" date="2019" name="Genome Biol. Evol.">
        <title>Insights into the evolution of the New World diploid cottons (Gossypium, subgenus Houzingenia) based on genome sequencing.</title>
        <authorList>
            <person name="Grover C.E."/>
            <person name="Arick M.A. 2nd"/>
            <person name="Thrash A."/>
            <person name="Conover J.L."/>
            <person name="Sanders W.S."/>
            <person name="Peterson D.G."/>
            <person name="Frelichowski J.E."/>
            <person name="Scheffler J.A."/>
            <person name="Scheffler B.E."/>
            <person name="Wendel J.F."/>
        </authorList>
    </citation>
    <scope>NUCLEOTIDE SEQUENCE [LARGE SCALE GENOMIC DNA]</scope>
    <source>
        <strain evidence="1">57</strain>
        <tissue evidence="1">Leaf</tissue>
    </source>
</reference>
<proteinExistence type="predicted"/>
<keyword evidence="2" id="KW-1185">Reference proteome</keyword>
<gene>
    <name evidence="1" type="ORF">Goklo_026973</name>
</gene>
<dbReference type="EMBL" id="JABFAB010000002">
    <property type="protein sequence ID" value="MBA0642618.1"/>
    <property type="molecule type" value="Genomic_DNA"/>
</dbReference>
<evidence type="ECO:0000313" key="2">
    <source>
        <dbReference type="Proteomes" id="UP000593573"/>
    </source>
</evidence>
<sequence length="137" mass="14837">MAQSVLLVIPSYFMQTMLIPKGLCEEIERMVRQFVWGSSSSGRKVALVVGDGRNIKCWRDPWIPNVGSLVNLIPGHSSLNLGYLLSDIVAADGKSPLSTGRVLSLCSNLPGSWVYLNTYGSVRLEDGSVAAKGVVRN</sequence>
<organism evidence="1 2">
    <name type="scientific">Gossypium klotzschianum</name>
    <dbReference type="NCBI Taxonomy" id="34286"/>
    <lineage>
        <taxon>Eukaryota</taxon>
        <taxon>Viridiplantae</taxon>
        <taxon>Streptophyta</taxon>
        <taxon>Embryophyta</taxon>
        <taxon>Tracheophyta</taxon>
        <taxon>Spermatophyta</taxon>
        <taxon>Magnoliopsida</taxon>
        <taxon>eudicotyledons</taxon>
        <taxon>Gunneridae</taxon>
        <taxon>Pentapetalae</taxon>
        <taxon>rosids</taxon>
        <taxon>malvids</taxon>
        <taxon>Malvales</taxon>
        <taxon>Malvaceae</taxon>
        <taxon>Malvoideae</taxon>
        <taxon>Gossypium</taxon>
    </lineage>
</organism>
<name>A0A7J8TWL5_9ROSI</name>
<evidence type="ECO:0000313" key="1">
    <source>
        <dbReference type="EMBL" id="MBA0642618.1"/>
    </source>
</evidence>
<dbReference type="OrthoDB" id="1001947at2759"/>
<protein>
    <submittedName>
        <fullName evidence="1">Uncharacterized protein</fullName>
    </submittedName>
</protein>
<dbReference type="AlphaFoldDB" id="A0A7J8TWL5"/>
<accession>A0A7J8TWL5</accession>
<dbReference type="Proteomes" id="UP000593573">
    <property type="component" value="Unassembled WGS sequence"/>
</dbReference>